<gene>
    <name evidence="1" type="ORF">Cha6605_0081</name>
</gene>
<proteinExistence type="predicted"/>
<reference evidence="1 2" key="1">
    <citation type="submission" date="2012-05" db="EMBL/GenBank/DDBJ databases">
        <title>Finished chromosome of genome of Chamaesiphon sp. PCC 6605.</title>
        <authorList>
            <consortium name="US DOE Joint Genome Institute"/>
            <person name="Gugger M."/>
            <person name="Coursin T."/>
            <person name="Rippka R."/>
            <person name="Tandeau De Marsac N."/>
            <person name="Huntemann M."/>
            <person name="Wei C.-L."/>
            <person name="Han J."/>
            <person name="Detter J.C."/>
            <person name="Han C."/>
            <person name="Tapia R."/>
            <person name="Chen A."/>
            <person name="Kyrpides N."/>
            <person name="Mavromatis K."/>
            <person name="Markowitz V."/>
            <person name="Szeto E."/>
            <person name="Ivanova N."/>
            <person name="Pagani I."/>
            <person name="Pati A."/>
            <person name="Goodwin L."/>
            <person name="Nordberg H.P."/>
            <person name="Cantor M.N."/>
            <person name="Hua S.X."/>
            <person name="Woyke T."/>
            <person name="Kerfeld C.A."/>
        </authorList>
    </citation>
    <scope>NUCLEOTIDE SEQUENCE [LARGE SCALE GENOMIC DNA]</scope>
    <source>
        <strain evidence="2">ATCC 27169 / PCC 6605</strain>
    </source>
</reference>
<dbReference type="RefSeq" id="WP_015157583.1">
    <property type="nucleotide sequence ID" value="NC_019697.1"/>
</dbReference>
<evidence type="ECO:0000313" key="1">
    <source>
        <dbReference type="EMBL" id="AFY91388.1"/>
    </source>
</evidence>
<dbReference type="STRING" id="1173020.Cha6605_0081"/>
<dbReference type="eggNOG" id="ENOG5033IBY">
    <property type="taxonomic scope" value="Bacteria"/>
</dbReference>
<dbReference type="Proteomes" id="UP000010366">
    <property type="component" value="Chromosome"/>
</dbReference>
<organism evidence="1 2">
    <name type="scientific">Chamaesiphon minutus (strain ATCC 27169 / PCC 6605)</name>
    <dbReference type="NCBI Taxonomy" id="1173020"/>
    <lineage>
        <taxon>Bacteria</taxon>
        <taxon>Bacillati</taxon>
        <taxon>Cyanobacteriota</taxon>
        <taxon>Cyanophyceae</taxon>
        <taxon>Gomontiellales</taxon>
        <taxon>Chamaesiphonaceae</taxon>
        <taxon>Chamaesiphon</taxon>
    </lineage>
</organism>
<name>K9U9V6_CHAP6</name>
<accession>K9U9V6</accession>
<dbReference type="HOGENOM" id="CLU_2104606_0_0_3"/>
<dbReference type="KEGG" id="cmp:Cha6605_0081"/>
<evidence type="ECO:0000313" key="2">
    <source>
        <dbReference type="Proteomes" id="UP000010366"/>
    </source>
</evidence>
<dbReference type="AlphaFoldDB" id="K9U9V6"/>
<keyword evidence="2" id="KW-1185">Reference proteome</keyword>
<sequence>MHSLEPEEEDFLFCPSIEWDDLYPEETFGDRLRLFYNQFNSSTRALLDDSLFREIEYNSIVISLEILCSNQIIHKRLSQKHQKIGNEIRWIWPDTVTQFEIGTKSPDWYGQVFKL</sequence>
<dbReference type="OrthoDB" id="487137at2"/>
<protein>
    <submittedName>
        <fullName evidence="1">Uncharacterized protein</fullName>
    </submittedName>
</protein>
<dbReference type="EMBL" id="CP003600">
    <property type="protein sequence ID" value="AFY91388.1"/>
    <property type="molecule type" value="Genomic_DNA"/>
</dbReference>